<evidence type="ECO:0000313" key="1">
    <source>
        <dbReference type="EMBL" id="KAI8419679.1"/>
    </source>
</evidence>
<reference evidence="1 2" key="1">
    <citation type="journal article" date="2022" name="Genome Biol. Evol.">
        <title>The Spruce Budworm Genome: Reconstructing the Evolutionary History of Antifreeze Proteins.</title>
        <authorList>
            <person name="Beliveau C."/>
            <person name="Gagne P."/>
            <person name="Picq S."/>
            <person name="Vernygora O."/>
            <person name="Keeling C.I."/>
            <person name="Pinkney K."/>
            <person name="Doucet D."/>
            <person name="Wen F."/>
            <person name="Johnston J.S."/>
            <person name="Maaroufi H."/>
            <person name="Boyle B."/>
            <person name="Laroche J."/>
            <person name="Dewar K."/>
            <person name="Juretic N."/>
            <person name="Blackburn G."/>
            <person name="Nisole A."/>
            <person name="Brunet B."/>
            <person name="Brandao M."/>
            <person name="Lumley L."/>
            <person name="Duan J."/>
            <person name="Quan G."/>
            <person name="Lucarotti C.J."/>
            <person name="Roe A.D."/>
            <person name="Sperling F.A.H."/>
            <person name="Levesque R.C."/>
            <person name="Cusson M."/>
        </authorList>
    </citation>
    <scope>NUCLEOTIDE SEQUENCE [LARGE SCALE GENOMIC DNA]</scope>
    <source>
        <strain evidence="1">Glfc:IPQL:Cfum</strain>
    </source>
</reference>
<proteinExistence type="predicted"/>
<gene>
    <name evidence="1" type="ORF">MSG28_008369</name>
</gene>
<name>A0ACC0J5K2_CHOFU</name>
<dbReference type="Proteomes" id="UP001064048">
    <property type="component" value="Chromosome 14"/>
</dbReference>
<accession>A0ACC0J5K2</accession>
<evidence type="ECO:0000313" key="2">
    <source>
        <dbReference type="Proteomes" id="UP001064048"/>
    </source>
</evidence>
<sequence>MFSHSSALCESEGKKRAWRARQLQAARDLAALQDKHKRGKPKKRSRAPPSSRGPPPPPRARPAEASLPPPPPSPQQQPPTPRPRTHASMTPSSQKTTLASLVDRIVQSQSPYLSLQRSGLALCTLRRRAPQPNLKVSSLLGRIVQSQALPRTEPAASGLALCTLRRRAPQPNLKVSSLLGRIVQSQAPPRTEPAASGLALCTLRRRAPQPNLKVSSLLGRIVQSQAPQRAGSLHAAPPRAATQSEGEQSAGSHSAVAGPVLSLQPAGWLSARCAARAAPNLKSQPRTEPAASGLALCTLRRRAPQPNLKVSSLLGRIVQSQAPY</sequence>
<comment type="caution">
    <text evidence="1">The sequence shown here is derived from an EMBL/GenBank/DDBJ whole genome shotgun (WGS) entry which is preliminary data.</text>
</comment>
<dbReference type="EMBL" id="CM046114">
    <property type="protein sequence ID" value="KAI8419679.1"/>
    <property type="molecule type" value="Genomic_DNA"/>
</dbReference>
<keyword evidence="2" id="KW-1185">Reference proteome</keyword>
<organism evidence="1 2">
    <name type="scientific">Choristoneura fumiferana</name>
    <name type="common">Spruce budworm moth</name>
    <name type="synonym">Archips fumiferana</name>
    <dbReference type="NCBI Taxonomy" id="7141"/>
    <lineage>
        <taxon>Eukaryota</taxon>
        <taxon>Metazoa</taxon>
        <taxon>Ecdysozoa</taxon>
        <taxon>Arthropoda</taxon>
        <taxon>Hexapoda</taxon>
        <taxon>Insecta</taxon>
        <taxon>Pterygota</taxon>
        <taxon>Neoptera</taxon>
        <taxon>Endopterygota</taxon>
        <taxon>Lepidoptera</taxon>
        <taxon>Glossata</taxon>
        <taxon>Ditrysia</taxon>
        <taxon>Tortricoidea</taxon>
        <taxon>Tortricidae</taxon>
        <taxon>Tortricinae</taxon>
        <taxon>Choristoneura</taxon>
    </lineage>
</organism>
<protein>
    <submittedName>
        <fullName evidence="1">Uncharacterized protein</fullName>
    </submittedName>
</protein>